<dbReference type="CDD" id="cd07264">
    <property type="entry name" value="VOC_like"/>
    <property type="match status" value="1"/>
</dbReference>
<dbReference type="EMBL" id="JBHFFA010000003">
    <property type="protein sequence ID" value="KAL2635381.1"/>
    <property type="molecule type" value="Genomic_DNA"/>
</dbReference>
<dbReference type="SUPFAM" id="SSF54593">
    <property type="entry name" value="Glyoxalase/Bleomycin resistance protein/Dihydroxybiphenyl dioxygenase"/>
    <property type="match status" value="1"/>
</dbReference>
<evidence type="ECO:0000313" key="3">
    <source>
        <dbReference type="Proteomes" id="UP001605036"/>
    </source>
</evidence>
<dbReference type="PANTHER" id="PTHR21366:SF22">
    <property type="entry name" value="VOC DOMAIN-CONTAINING PROTEIN"/>
    <property type="match status" value="1"/>
</dbReference>
<dbReference type="InterPro" id="IPR037523">
    <property type="entry name" value="VOC_core"/>
</dbReference>
<proteinExistence type="predicted"/>
<dbReference type="AlphaFoldDB" id="A0ABD1YX86"/>
<comment type="caution">
    <text evidence="2">The sequence shown here is derived from an EMBL/GenBank/DDBJ whole genome shotgun (WGS) entry which is preliminary data.</text>
</comment>
<protein>
    <recommendedName>
        <fullName evidence="1">VOC domain-containing protein</fullName>
    </recommendedName>
</protein>
<reference evidence="2 3" key="1">
    <citation type="submission" date="2024-09" db="EMBL/GenBank/DDBJ databases">
        <title>Chromosome-scale assembly of Riccia fluitans.</title>
        <authorList>
            <person name="Paukszto L."/>
            <person name="Sawicki J."/>
            <person name="Karawczyk K."/>
            <person name="Piernik-Szablinska J."/>
            <person name="Szczecinska M."/>
            <person name="Mazdziarz M."/>
        </authorList>
    </citation>
    <scope>NUCLEOTIDE SEQUENCE [LARGE SCALE GENOMIC DNA]</scope>
    <source>
        <strain evidence="2">Rf_01</strain>
        <tissue evidence="2">Aerial parts of the thallus</tissue>
    </source>
</reference>
<evidence type="ECO:0000259" key="1">
    <source>
        <dbReference type="PROSITE" id="PS51819"/>
    </source>
</evidence>
<dbReference type="PROSITE" id="PS51819">
    <property type="entry name" value="VOC"/>
    <property type="match status" value="1"/>
</dbReference>
<gene>
    <name evidence="2" type="ORF">R1flu_006860</name>
</gene>
<sequence length="259" mass="28779">MTMIQESFRVRVIKYLIPQAAMSDTHRIFTSSSLSNKTGGRNSTDFDEEFQVGKGILQQQRAGVRLQQLSSQIVGGSRLVVGSLHSVPYRDHDSSAKRLLHLRSHHQVQEASAVDQRAEGSGPKMAQEAKFAYTVVYVHDVEQTANFYEKAFGMKIRRMDQSRKWGELESGQTTIAFTPLEQREARITGGVHAPDASEQRSNVELSFSFQDVDAAFKHAVDAGAVAIASPEDKPWGQRVGYVRDINGVTIRVGSFVHES</sequence>
<dbReference type="Proteomes" id="UP001605036">
    <property type="component" value="Unassembled WGS sequence"/>
</dbReference>
<dbReference type="InterPro" id="IPR050383">
    <property type="entry name" value="GlyoxalaseI/FosfomycinResist"/>
</dbReference>
<dbReference type="Pfam" id="PF00903">
    <property type="entry name" value="Glyoxalase"/>
    <property type="match status" value="1"/>
</dbReference>
<name>A0ABD1YX86_9MARC</name>
<evidence type="ECO:0000313" key="2">
    <source>
        <dbReference type="EMBL" id="KAL2635381.1"/>
    </source>
</evidence>
<dbReference type="PANTHER" id="PTHR21366">
    <property type="entry name" value="GLYOXALASE FAMILY PROTEIN"/>
    <property type="match status" value="1"/>
</dbReference>
<dbReference type="InterPro" id="IPR029068">
    <property type="entry name" value="Glyas_Bleomycin-R_OHBP_Dase"/>
</dbReference>
<feature type="domain" description="VOC" evidence="1">
    <location>
        <begin position="130"/>
        <end position="255"/>
    </location>
</feature>
<keyword evidence="3" id="KW-1185">Reference proteome</keyword>
<dbReference type="Gene3D" id="3.10.180.10">
    <property type="entry name" value="2,3-Dihydroxybiphenyl 1,2-Dioxygenase, domain 1"/>
    <property type="match status" value="1"/>
</dbReference>
<dbReference type="InterPro" id="IPR004360">
    <property type="entry name" value="Glyas_Fos-R_dOase_dom"/>
</dbReference>
<accession>A0ABD1YX86</accession>
<organism evidence="2 3">
    <name type="scientific">Riccia fluitans</name>
    <dbReference type="NCBI Taxonomy" id="41844"/>
    <lineage>
        <taxon>Eukaryota</taxon>
        <taxon>Viridiplantae</taxon>
        <taxon>Streptophyta</taxon>
        <taxon>Embryophyta</taxon>
        <taxon>Marchantiophyta</taxon>
        <taxon>Marchantiopsida</taxon>
        <taxon>Marchantiidae</taxon>
        <taxon>Marchantiales</taxon>
        <taxon>Ricciaceae</taxon>
        <taxon>Riccia</taxon>
    </lineage>
</organism>